<dbReference type="HOGENOM" id="CLU_1398942_0_0_7"/>
<dbReference type="AlphaFoldDB" id="W4LNP0"/>
<comment type="caution">
    <text evidence="2">The sequence shown here is derived from an EMBL/GenBank/DDBJ whole genome shotgun (WGS) entry which is preliminary data.</text>
</comment>
<keyword evidence="3" id="KW-1185">Reference proteome</keyword>
<dbReference type="InterPro" id="IPR013976">
    <property type="entry name" value="HDOD"/>
</dbReference>
<name>W4LNP0_9BACT</name>
<feature type="non-terminal residue" evidence="2">
    <location>
        <position position="1"/>
    </location>
</feature>
<sequence>LLNLMTKLIDPATPFTELEDLVRCDVTLCHNLLRVLSSNALTHPEPITSVKQMLQTIGLKSLITWVSLILLSGLDDKPHELVTTAIIRAKMCESLAKATRQKAPNTFFLTGLISVLDALLDVAMTDLTAHLSIDETIRRALLHREGEQGRILGSVLAYESGNWEALNQLGIDSTVITDSYLRAIVWAEEATGSP</sequence>
<evidence type="ECO:0000259" key="1">
    <source>
        <dbReference type="PROSITE" id="PS51833"/>
    </source>
</evidence>
<dbReference type="SUPFAM" id="SSF109604">
    <property type="entry name" value="HD-domain/PDEase-like"/>
    <property type="match status" value="1"/>
</dbReference>
<proteinExistence type="predicted"/>
<dbReference type="Pfam" id="PF08668">
    <property type="entry name" value="HDOD"/>
    <property type="match status" value="1"/>
</dbReference>
<evidence type="ECO:0000313" key="2">
    <source>
        <dbReference type="EMBL" id="ETW99499.1"/>
    </source>
</evidence>
<dbReference type="EMBL" id="AZHX01001829">
    <property type="protein sequence ID" value="ETW99499.1"/>
    <property type="molecule type" value="Genomic_DNA"/>
</dbReference>
<dbReference type="PANTHER" id="PTHR33525:SF4">
    <property type="entry name" value="CYCLIC DI-GMP PHOSPHODIESTERASE CDGJ"/>
    <property type="match status" value="1"/>
</dbReference>
<dbReference type="Gene3D" id="1.10.3210.10">
    <property type="entry name" value="Hypothetical protein af1432"/>
    <property type="match status" value="1"/>
</dbReference>
<dbReference type="PROSITE" id="PS51833">
    <property type="entry name" value="HDOD"/>
    <property type="match status" value="1"/>
</dbReference>
<feature type="domain" description="HDOD" evidence="1">
    <location>
        <begin position="1"/>
        <end position="179"/>
    </location>
</feature>
<dbReference type="Proteomes" id="UP000019140">
    <property type="component" value="Unassembled WGS sequence"/>
</dbReference>
<dbReference type="PANTHER" id="PTHR33525">
    <property type="match status" value="1"/>
</dbReference>
<accession>W4LNP0</accession>
<dbReference type="InterPro" id="IPR052340">
    <property type="entry name" value="RNase_Y/CdgJ"/>
</dbReference>
<evidence type="ECO:0000313" key="3">
    <source>
        <dbReference type="Proteomes" id="UP000019140"/>
    </source>
</evidence>
<organism evidence="2 3">
    <name type="scientific">Candidatus Entotheonella gemina</name>
    <dbReference type="NCBI Taxonomy" id="1429439"/>
    <lineage>
        <taxon>Bacteria</taxon>
        <taxon>Pseudomonadati</taxon>
        <taxon>Nitrospinota/Tectimicrobiota group</taxon>
        <taxon>Candidatus Tectimicrobiota</taxon>
        <taxon>Candidatus Entotheonellia</taxon>
        <taxon>Candidatus Entotheonellales</taxon>
        <taxon>Candidatus Entotheonellaceae</taxon>
        <taxon>Candidatus Entotheonella</taxon>
    </lineage>
</organism>
<gene>
    <name evidence="2" type="ORF">ETSY2_40745</name>
</gene>
<protein>
    <recommendedName>
        <fullName evidence="1">HDOD domain-containing protein</fullName>
    </recommendedName>
</protein>
<reference evidence="2 3" key="1">
    <citation type="journal article" date="2014" name="Nature">
        <title>An environmental bacterial taxon with a large and distinct metabolic repertoire.</title>
        <authorList>
            <person name="Wilson M.C."/>
            <person name="Mori T."/>
            <person name="Ruckert C."/>
            <person name="Uria A.R."/>
            <person name="Helf M.J."/>
            <person name="Takada K."/>
            <person name="Gernert C."/>
            <person name="Steffens U.A."/>
            <person name="Heycke N."/>
            <person name="Schmitt S."/>
            <person name="Rinke C."/>
            <person name="Helfrich E.J."/>
            <person name="Brachmann A.O."/>
            <person name="Gurgui C."/>
            <person name="Wakimoto T."/>
            <person name="Kracht M."/>
            <person name="Crusemann M."/>
            <person name="Hentschel U."/>
            <person name="Abe I."/>
            <person name="Matsunaga S."/>
            <person name="Kalinowski J."/>
            <person name="Takeyama H."/>
            <person name="Piel J."/>
        </authorList>
    </citation>
    <scope>NUCLEOTIDE SEQUENCE [LARGE SCALE GENOMIC DNA]</scope>
    <source>
        <strain evidence="3">TSY2</strain>
    </source>
</reference>